<dbReference type="InterPro" id="IPR035386">
    <property type="entry name" value="Arm-DNA-bind_5"/>
</dbReference>
<dbReference type="PROSITE" id="PS51898">
    <property type="entry name" value="TYR_RECOMBINASE"/>
    <property type="match status" value="1"/>
</dbReference>
<evidence type="ECO:0000256" key="3">
    <source>
        <dbReference type="ARBA" id="ARBA00023172"/>
    </source>
</evidence>
<dbReference type="RefSeq" id="WP_345329457.1">
    <property type="nucleotide sequence ID" value="NZ_BAABJI010000001.1"/>
</dbReference>
<dbReference type="Gene3D" id="1.10.443.10">
    <property type="entry name" value="Intergrase catalytic core"/>
    <property type="match status" value="1"/>
</dbReference>
<dbReference type="InterPro" id="IPR050090">
    <property type="entry name" value="Tyrosine_recombinase_XerCD"/>
</dbReference>
<organism evidence="5 6">
    <name type="scientific">Mucilaginibacter defluvii</name>
    <dbReference type="NCBI Taxonomy" id="1196019"/>
    <lineage>
        <taxon>Bacteria</taxon>
        <taxon>Pseudomonadati</taxon>
        <taxon>Bacteroidota</taxon>
        <taxon>Sphingobacteriia</taxon>
        <taxon>Sphingobacteriales</taxon>
        <taxon>Sphingobacteriaceae</taxon>
        <taxon>Mucilaginibacter</taxon>
    </lineage>
</organism>
<dbReference type="Pfam" id="PF17293">
    <property type="entry name" value="Arm-DNA-bind_5"/>
    <property type="match status" value="1"/>
</dbReference>
<dbReference type="CDD" id="cd01185">
    <property type="entry name" value="INTN1_C_like"/>
    <property type="match status" value="1"/>
</dbReference>
<comment type="similarity">
    <text evidence="1">Belongs to the 'phage' integrase family.</text>
</comment>
<dbReference type="InterPro" id="IPR010998">
    <property type="entry name" value="Integrase_recombinase_N"/>
</dbReference>
<protein>
    <submittedName>
        <fullName evidence="5">Site-specific integrase</fullName>
    </submittedName>
</protein>
<keyword evidence="3" id="KW-0233">DNA recombination</keyword>
<sequence>MKIKQNLSLLVWLNRSKGNQFKAPIYIRITIDSKEVETSLSQSVEPSLWDSENKRVIGKSPMVKEINQQIEVALVALKSHFAALQLQYDLVTPEMVKRAYKGKPPVETEQVKLEAKQCKVTLIEEVDQFNAKFLQQVNKGTRSFETYKHWVSTKNKLVAFLKYKYGKENILISQVTTTFADDFYFFMTVADEKTIGEAAAKKHVKNTKQIIKESVKKQLLSQHPFSDFRCGGDETDIPPLEWEQVLKIYHKNLPVQRLSEVRDVFIFQCFTGFAFQDVYGLTSEHIVTVGRKGERWLIKKRGKTDVTEMVPILPIVEKLIAKYQVHPYCKAQGALLPVNTNQRYNSYLKELSVLCGINRNLNTHLARHTFADIMLNAGVPLEDVSKMLGHKSIRTTQRYGKIRKERISVAMSQAKIALFTKSGDIRKTA</sequence>
<dbReference type="Pfam" id="PF00589">
    <property type="entry name" value="Phage_integrase"/>
    <property type="match status" value="1"/>
</dbReference>
<dbReference type="Proteomes" id="UP001501436">
    <property type="component" value="Unassembled WGS sequence"/>
</dbReference>
<comment type="caution">
    <text evidence="5">The sequence shown here is derived from an EMBL/GenBank/DDBJ whole genome shotgun (WGS) entry which is preliminary data.</text>
</comment>
<proteinExistence type="inferred from homology"/>
<evidence type="ECO:0000256" key="2">
    <source>
        <dbReference type="ARBA" id="ARBA00023125"/>
    </source>
</evidence>
<evidence type="ECO:0000313" key="5">
    <source>
        <dbReference type="EMBL" id="GAA4906361.1"/>
    </source>
</evidence>
<dbReference type="Gene3D" id="1.10.150.130">
    <property type="match status" value="1"/>
</dbReference>
<accession>A0ABP9FS79</accession>
<gene>
    <name evidence="5" type="ORF">GCM10023313_06360</name>
</gene>
<evidence type="ECO:0000259" key="4">
    <source>
        <dbReference type="PROSITE" id="PS51898"/>
    </source>
</evidence>
<dbReference type="InterPro" id="IPR011010">
    <property type="entry name" value="DNA_brk_join_enz"/>
</dbReference>
<name>A0ABP9FS79_9SPHI</name>
<dbReference type="PANTHER" id="PTHR30349:SF64">
    <property type="entry name" value="PROPHAGE INTEGRASE INTD-RELATED"/>
    <property type="match status" value="1"/>
</dbReference>
<dbReference type="InterPro" id="IPR025269">
    <property type="entry name" value="SAM-like_dom"/>
</dbReference>
<evidence type="ECO:0000256" key="1">
    <source>
        <dbReference type="ARBA" id="ARBA00008857"/>
    </source>
</evidence>
<dbReference type="EMBL" id="BAABJI010000001">
    <property type="protein sequence ID" value="GAA4906361.1"/>
    <property type="molecule type" value="Genomic_DNA"/>
</dbReference>
<keyword evidence="2" id="KW-0238">DNA-binding</keyword>
<dbReference type="PANTHER" id="PTHR30349">
    <property type="entry name" value="PHAGE INTEGRASE-RELATED"/>
    <property type="match status" value="1"/>
</dbReference>
<reference evidence="6" key="1">
    <citation type="journal article" date="2019" name="Int. J. Syst. Evol. Microbiol.">
        <title>The Global Catalogue of Microorganisms (GCM) 10K type strain sequencing project: providing services to taxonomists for standard genome sequencing and annotation.</title>
        <authorList>
            <consortium name="The Broad Institute Genomics Platform"/>
            <consortium name="The Broad Institute Genome Sequencing Center for Infectious Disease"/>
            <person name="Wu L."/>
            <person name="Ma J."/>
        </authorList>
    </citation>
    <scope>NUCLEOTIDE SEQUENCE [LARGE SCALE GENOMIC DNA]</scope>
    <source>
        <strain evidence="6">JCM 18283</strain>
    </source>
</reference>
<evidence type="ECO:0000313" key="6">
    <source>
        <dbReference type="Proteomes" id="UP001501436"/>
    </source>
</evidence>
<keyword evidence="6" id="KW-1185">Reference proteome</keyword>
<dbReference type="InterPro" id="IPR013762">
    <property type="entry name" value="Integrase-like_cat_sf"/>
</dbReference>
<dbReference type="SUPFAM" id="SSF56349">
    <property type="entry name" value="DNA breaking-rejoining enzymes"/>
    <property type="match status" value="1"/>
</dbReference>
<feature type="domain" description="Tyr recombinase" evidence="4">
    <location>
        <begin position="235"/>
        <end position="412"/>
    </location>
</feature>
<dbReference type="InterPro" id="IPR002104">
    <property type="entry name" value="Integrase_catalytic"/>
</dbReference>
<dbReference type="Pfam" id="PF13102">
    <property type="entry name" value="Phage_int_SAM_5"/>
    <property type="match status" value="1"/>
</dbReference>